<sequence length="1590" mass="178112">MLWPPTCSPGASTWLGTEFLAGAIDRRGVCSRHCSAGMARRGWPNHVGPTVGSPSRLFSEMADSYGNLILQLRSSTPAEQVAHLRAAAGEPGVDKVSLTNYLLQAVSRGALSSATIPIWINVAKDPGSTVAALRQSFSEVGRKTGCKYFAQHLQSDDTIEEAWAAVGGAEGLSRFIGTLSVKDVRRLCRSLAKNPKAIVLGSVVVQRSRPETVMRWGQAQQNPVHKSYPSQKRLKLHLGIANSEAFGQHALDDFFAKAGAPEWYELRELDRFCKRDLQFALRVLEKTAGAELRTLESSVTMASLTNLARRLMIQRASRGKSPGFWALAMRCLERCEALRSKIGVDGAARRSSPSKRNGGIQSRGILYYAVREWARSRCTAETDATSATLIGMMPESATRGLALEKLLRPAPFIIRYTLLRLFFRHAKGFEVDIGPADCKDAIARGLTLFAQDLLSLPPIESLALLERLLASDHDASFLHLHPARRSSYNYEPSSLVNLAVGPKKNIADPDILRALLLRSSDPAKIILPEDPVAMMSRLKTDELSVRKKNAMKGRSSDERAFWTRSALHPAVAIGDPDLRPIRKGVDLLCLLPTRFRRFTHDQRPTESAVEKANMILFLFIDDHMLATKEPKYSSSDWTNVISLLSNIGCSIPNTRNGYNSGFLRRGHSSESVVRNPSQNTMIFLDRMARARDELWEQYRKTMTPSVHDLKAPWPRGHPFQSLVPFKVKGPCNIPYVESRVRNLVFADPHVFLTPWSNDKDEKEAIGPYIDNWKTALEFYVEAGPVADRRNRIRLAWDHATGPLSESRMSLTEAYRFWSPTFALLDVKTKDLPTSYRQCPQRDLSCPRMPRPDDPSDPIEWNPESVFASHPERIEERELSLTYLDIMLDDMEDKAPCGEEFRRKSSIPAIEYSLDLWQFQKWKRRLLPADTIDVVLGAALLCVNSCLGGRSSLLIAPFPSSMEARFPALYLEEEFLERASKTSHWAYAALHKFKRDIPITLLKRLASSMFQEGKVNIDAQARHHRRDFVILKLLSESDDPSVVCSFIQDTLKTPGGSSWHRLLLSAGLLRSLRPCTVQDVLLQFATTLFGTDEPDPGVQTASNPEARRPHVKVTTVKMLAQLLQDAPYASPRFSVELLGRILRGSKHIDIHAAALASLVDIGLATECDSVRDSIIEKPRQNAVPRASSVNEFRALSEEQWREAERCDAVPEIWDSMEDPPVVSLLTKAAKAFKTQHDSGGGNGFMDVFMEAMQASGNVYLCWMEVFMAKHGFALGEDERLPAVPFRVKALNDAMPKFQASPEAITASIKQDPKLSFTTAGKHWLSLWDKGVGAFFDFGGSWAIRQLARLTSGFEPDEVDMGVGDVAALESFMWEIVDVFLSEGQAAALTRMIQIYINNTRWSKDMSAAVSVLQRIVDKVDSMRTEDWQGDYDRKPRLLPSTFDIKLETLRMLYSLKDDRDSVPMDEEDRSRLATKIVALIRDMAANEMPYHIVFEKLKASLAREARSCIQVAVLIGSVDDLERPVISDYLRVDLAAAMLEQKAYFHGKVDKWDGHVVEVVKKMLDSWERSPIEYIRNAARPFGTEEDGRLA</sequence>
<evidence type="ECO:0000256" key="1">
    <source>
        <dbReference type="SAM" id="MobiDB-lite"/>
    </source>
</evidence>
<proteinExistence type="predicted"/>
<evidence type="ECO:0000313" key="2">
    <source>
        <dbReference type="EMBL" id="KAK4093496.1"/>
    </source>
</evidence>
<evidence type="ECO:0000313" key="3">
    <source>
        <dbReference type="Proteomes" id="UP001287286"/>
    </source>
</evidence>
<name>A0ABR0CC47_PURLI</name>
<accession>A0ABR0CC47</accession>
<protein>
    <submittedName>
        <fullName evidence="2">Uncharacterized protein</fullName>
    </submittedName>
</protein>
<comment type="caution">
    <text evidence="2">The sequence shown here is derived from an EMBL/GenBank/DDBJ whole genome shotgun (WGS) entry which is preliminary data.</text>
</comment>
<gene>
    <name evidence="2" type="ORF">Purlil1_1830</name>
</gene>
<dbReference type="Proteomes" id="UP001287286">
    <property type="component" value="Unassembled WGS sequence"/>
</dbReference>
<feature type="region of interest" description="Disordered" evidence="1">
    <location>
        <begin position="840"/>
        <end position="860"/>
    </location>
</feature>
<organism evidence="2 3">
    <name type="scientific">Purpureocillium lilacinum</name>
    <name type="common">Paecilomyces lilacinus</name>
    <dbReference type="NCBI Taxonomy" id="33203"/>
    <lineage>
        <taxon>Eukaryota</taxon>
        <taxon>Fungi</taxon>
        <taxon>Dikarya</taxon>
        <taxon>Ascomycota</taxon>
        <taxon>Pezizomycotina</taxon>
        <taxon>Sordariomycetes</taxon>
        <taxon>Hypocreomycetidae</taxon>
        <taxon>Hypocreales</taxon>
        <taxon>Ophiocordycipitaceae</taxon>
        <taxon>Purpureocillium</taxon>
    </lineage>
</organism>
<dbReference type="EMBL" id="JAWRVI010000005">
    <property type="protein sequence ID" value="KAK4093496.1"/>
    <property type="molecule type" value="Genomic_DNA"/>
</dbReference>
<keyword evidence="3" id="KW-1185">Reference proteome</keyword>
<reference evidence="2 3" key="1">
    <citation type="journal article" date="2024" name="Microbiol. Resour. Announc.">
        <title>Genome annotations for the ascomycete fungi Trichoderma harzianum, Trichoderma aggressivum, and Purpureocillium lilacinum.</title>
        <authorList>
            <person name="Beijen E.P.W."/>
            <person name="Ohm R.A."/>
        </authorList>
    </citation>
    <scope>NUCLEOTIDE SEQUENCE [LARGE SCALE GENOMIC DNA]</scope>
    <source>
        <strain evidence="2 3">CBS 150709</strain>
    </source>
</reference>